<sequence length="70" mass="8292">MKEVHQDARTVEEYQIEDEALNLDEMPLMMSEEAFENDESDYQTLPRARIRQRRRGLGWFLCGGWKVLCG</sequence>
<reference evidence="1" key="1">
    <citation type="submission" date="2018-07" db="EMBL/GenBank/DDBJ databases">
        <title>Comparative genomics of catfishes provides insights into carnivory and benthic adaptation.</title>
        <authorList>
            <person name="Zhang Y."/>
            <person name="Wang D."/>
            <person name="Peng Z."/>
            <person name="Zheng S."/>
            <person name="Shao F."/>
            <person name="Tao W."/>
        </authorList>
    </citation>
    <scope>NUCLEOTIDE SEQUENCE</scope>
    <source>
        <strain evidence="1">Chongqing</strain>
    </source>
</reference>
<dbReference type="AlphaFoldDB" id="A0AAD5A7E4"/>
<proteinExistence type="predicted"/>
<keyword evidence="2" id="KW-1185">Reference proteome</keyword>
<accession>A0AAD5A7E4</accession>
<dbReference type="Proteomes" id="UP001205998">
    <property type="component" value="Unassembled WGS sequence"/>
</dbReference>
<name>A0AAD5A7E4_SILAS</name>
<comment type="caution">
    <text evidence="1">The sequence shown here is derived from an EMBL/GenBank/DDBJ whole genome shotgun (WGS) entry which is preliminary data.</text>
</comment>
<evidence type="ECO:0000313" key="2">
    <source>
        <dbReference type="Proteomes" id="UP001205998"/>
    </source>
</evidence>
<feature type="non-terminal residue" evidence="1">
    <location>
        <position position="70"/>
    </location>
</feature>
<dbReference type="EMBL" id="MU566841">
    <property type="protein sequence ID" value="KAI5611404.1"/>
    <property type="molecule type" value="Genomic_DNA"/>
</dbReference>
<protein>
    <submittedName>
        <fullName evidence="1">Phospholipid-transporting ATPase IIB isoform X1</fullName>
    </submittedName>
</protein>
<evidence type="ECO:0000313" key="1">
    <source>
        <dbReference type="EMBL" id="KAI5611404.1"/>
    </source>
</evidence>
<gene>
    <name evidence="1" type="ORF">C0J50_11845</name>
</gene>
<organism evidence="1 2">
    <name type="scientific">Silurus asotus</name>
    <name type="common">Amur catfish</name>
    <name type="synonym">Parasilurus asotus</name>
    <dbReference type="NCBI Taxonomy" id="30991"/>
    <lineage>
        <taxon>Eukaryota</taxon>
        <taxon>Metazoa</taxon>
        <taxon>Chordata</taxon>
        <taxon>Craniata</taxon>
        <taxon>Vertebrata</taxon>
        <taxon>Euteleostomi</taxon>
        <taxon>Actinopterygii</taxon>
        <taxon>Neopterygii</taxon>
        <taxon>Teleostei</taxon>
        <taxon>Ostariophysi</taxon>
        <taxon>Siluriformes</taxon>
        <taxon>Siluridae</taxon>
        <taxon>Silurus</taxon>
    </lineage>
</organism>